<feature type="compositionally biased region" description="Low complexity" evidence="2">
    <location>
        <begin position="86"/>
        <end position="109"/>
    </location>
</feature>
<feature type="region of interest" description="Disordered" evidence="2">
    <location>
        <begin position="263"/>
        <end position="287"/>
    </location>
</feature>
<reference evidence="4 5" key="2">
    <citation type="journal article" date="2019" name="Mol. Ecol. Resour.">
        <title>Improving Illumina assemblies with Hi-C and long reads: an example with the North African dromedary.</title>
        <authorList>
            <person name="Elbers J.P."/>
            <person name="Rogers M.F."/>
            <person name="Perelman P.L."/>
            <person name="Proskuryakova A.A."/>
            <person name="Serdyukova N.A."/>
            <person name="Johnson W.E."/>
            <person name="Horin P."/>
            <person name="Corander J."/>
            <person name="Murphy D."/>
            <person name="Burger P.A."/>
        </authorList>
    </citation>
    <scope>NUCLEOTIDE SEQUENCE [LARGE SCALE GENOMIC DNA]</scope>
    <source>
        <strain evidence="4">Drom800</strain>
        <tissue evidence="4">Blood</tissue>
    </source>
</reference>
<comment type="similarity">
    <text evidence="1">Belongs to the NKAP family.</text>
</comment>
<dbReference type="GO" id="GO:0003682">
    <property type="term" value="F:chromatin binding"/>
    <property type="evidence" value="ECO:0007669"/>
    <property type="project" value="InterPro"/>
</dbReference>
<dbReference type="STRING" id="9838.ENSCDRP00005019439"/>
<dbReference type="InterPro" id="IPR040466">
    <property type="entry name" value="NKAP"/>
</dbReference>
<organism evidence="4 5">
    <name type="scientific">Camelus dromedarius</name>
    <name type="common">Dromedary</name>
    <name type="synonym">Arabian camel</name>
    <dbReference type="NCBI Taxonomy" id="9838"/>
    <lineage>
        <taxon>Eukaryota</taxon>
        <taxon>Metazoa</taxon>
        <taxon>Chordata</taxon>
        <taxon>Craniata</taxon>
        <taxon>Vertebrata</taxon>
        <taxon>Euteleostomi</taxon>
        <taxon>Mammalia</taxon>
        <taxon>Eutheria</taxon>
        <taxon>Laurasiatheria</taxon>
        <taxon>Artiodactyla</taxon>
        <taxon>Tylopoda</taxon>
        <taxon>Camelidae</taxon>
        <taxon>Camelus</taxon>
    </lineage>
</organism>
<feature type="compositionally biased region" description="Low complexity" evidence="2">
    <location>
        <begin position="64"/>
        <end position="73"/>
    </location>
</feature>
<feature type="region of interest" description="Disordered" evidence="2">
    <location>
        <begin position="1"/>
        <end position="244"/>
    </location>
</feature>
<dbReference type="EMBL" id="JWIN03000037">
    <property type="protein sequence ID" value="KAB1253076.1"/>
    <property type="molecule type" value="Genomic_DNA"/>
</dbReference>
<feature type="compositionally biased region" description="Basic residues" evidence="2">
    <location>
        <begin position="35"/>
        <end position="46"/>
    </location>
</feature>
<evidence type="ECO:0000259" key="3">
    <source>
        <dbReference type="Pfam" id="PF06047"/>
    </source>
</evidence>
<evidence type="ECO:0000256" key="1">
    <source>
        <dbReference type="ARBA" id="ARBA00009313"/>
    </source>
</evidence>
<dbReference type="EMBL" id="JWIN03000037">
    <property type="protein sequence ID" value="KAB1253078.1"/>
    <property type="molecule type" value="Genomic_DNA"/>
</dbReference>
<evidence type="ECO:0000313" key="5">
    <source>
        <dbReference type="Proteomes" id="UP000299084"/>
    </source>
</evidence>
<dbReference type="InterPro" id="IPR009269">
    <property type="entry name" value="NKAP_C"/>
</dbReference>
<dbReference type="Proteomes" id="UP000299084">
    <property type="component" value="Unassembled WGS sequence"/>
</dbReference>
<dbReference type="PANTHER" id="PTHR13087:SF2">
    <property type="entry name" value="NF-KAPPA-B-ACTIVATING PROTEIN"/>
    <property type="match status" value="1"/>
</dbReference>
<proteinExistence type="inferred from homology"/>
<dbReference type="PANTHER" id="PTHR13087">
    <property type="entry name" value="NF-KAPPA B ACTIVATING PROTEIN"/>
    <property type="match status" value="1"/>
</dbReference>
<dbReference type="EMBL" id="JWIN03000037">
    <property type="protein sequence ID" value="KAB1253073.1"/>
    <property type="molecule type" value="Genomic_DNA"/>
</dbReference>
<evidence type="ECO:0000256" key="2">
    <source>
        <dbReference type="SAM" id="MobiDB-lite"/>
    </source>
</evidence>
<accession>A0A5N4C2G7</accession>
<dbReference type="EMBL" id="JWIN03000037">
    <property type="protein sequence ID" value="KAB1253074.1"/>
    <property type="molecule type" value="Genomic_DNA"/>
</dbReference>
<feature type="compositionally biased region" description="Low complexity" evidence="2">
    <location>
        <begin position="25"/>
        <end position="34"/>
    </location>
</feature>
<feature type="domain" description="NF-kappa-B-activating protein C-terminal" evidence="3">
    <location>
        <begin position="289"/>
        <end position="386"/>
    </location>
</feature>
<dbReference type="GO" id="GO:0005634">
    <property type="term" value="C:nucleus"/>
    <property type="evidence" value="ECO:0007669"/>
    <property type="project" value="TreeGrafter"/>
</dbReference>
<protein>
    <submittedName>
        <fullName evidence="4">NKAP-like protein</fullName>
    </submittedName>
</protein>
<dbReference type="GO" id="GO:0045892">
    <property type="term" value="P:negative regulation of DNA-templated transcription"/>
    <property type="evidence" value="ECO:0007669"/>
    <property type="project" value="TreeGrafter"/>
</dbReference>
<feature type="compositionally biased region" description="Acidic residues" evidence="2">
    <location>
        <begin position="213"/>
        <end position="222"/>
    </location>
</feature>
<comment type="caution">
    <text evidence="4">The sequence shown here is derived from an EMBL/GenBank/DDBJ whole genome shotgun (WGS) entry which is preliminary data.</text>
</comment>
<dbReference type="EMBL" id="JWIN03000037">
    <property type="protein sequence ID" value="KAB1253075.1"/>
    <property type="molecule type" value="Genomic_DNA"/>
</dbReference>
<dbReference type="AlphaFoldDB" id="A0A5N4C2G7"/>
<feature type="compositionally biased region" description="Basic and acidic residues" evidence="2">
    <location>
        <begin position="117"/>
        <end position="137"/>
    </location>
</feature>
<name>A0A5N4C2G7_CAMDR</name>
<keyword evidence="5" id="KW-1185">Reference proteome</keyword>
<dbReference type="EMBL" id="JWIN03000037">
    <property type="protein sequence ID" value="KAB1253072.1"/>
    <property type="molecule type" value="Genomic_DNA"/>
</dbReference>
<feature type="compositionally biased region" description="Basic and acidic residues" evidence="2">
    <location>
        <begin position="157"/>
        <end position="169"/>
    </location>
</feature>
<sequence>MAPVSRSRSPDWEASGSGGKRRSSSKSPKPSKSSRSPRGRRSRSHSCSRSGDRNGLSHQLSGPSQGSRNQSYRSRSRSRSRERPSAPRGAPFASPSSAYYGGYSRPYGSDKPWPSLLDKEREESLRQKRLSERERIGELGAPEVWGLSPKNPEPDSDEHTPVEDEEPKKSTTSASTSEDDKKKKKKSSHSKERSKKRRKKKSSKRKHRKYSDDSDSDSDSETDSSGRNTRKRNQRRAEKIPVIQVLKSPKKSFWRILGRIDQVEPEEPSDLIGPEAPKTLASQDDKPLNYGHALLPGEGAAMAEYVKAGKRIPRRGEIGLTSEEIASFECSGYVMSGSRHRRMEAVRLRKENQIYSADEKRALASFNQEERRKRENKILASFREMVYRKTKGKEDK</sequence>
<evidence type="ECO:0000313" key="4">
    <source>
        <dbReference type="EMBL" id="KAB1253072.1"/>
    </source>
</evidence>
<gene>
    <name evidence="4" type="ORF">Cadr_000002792</name>
</gene>
<dbReference type="Pfam" id="PF15692">
    <property type="entry name" value="NKAP"/>
    <property type="match status" value="1"/>
</dbReference>
<dbReference type="Pfam" id="PF06047">
    <property type="entry name" value="Nkap_C"/>
    <property type="match status" value="1"/>
</dbReference>
<reference evidence="4" key="1">
    <citation type="submission" date="2014-12" db="EMBL/GenBank/DDBJ databases">
        <authorList>
            <person name="Fitak R."/>
            <person name="Mohandesan E."/>
            <person name="Burger P.A."/>
            <person name="Jukka C."/>
        </authorList>
    </citation>
    <scope>NUCLEOTIDE SEQUENCE</scope>
    <source>
        <strain evidence="4">Drom800</strain>
        <tissue evidence="4">Blood</tissue>
    </source>
</reference>
<feature type="compositionally biased region" description="Basic residues" evidence="2">
    <location>
        <begin position="182"/>
        <end position="209"/>
    </location>
</feature>